<evidence type="ECO:0000256" key="5">
    <source>
        <dbReference type="ARBA" id="ARBA00022694"/>
    </source>
</evidence>
<dbReference type="SUPFAM" id="SSF52540">
    <property type="entry name" value="P-loop containing nucleoside triphosphate hydrolases"/>
    <property type="match status" value="1"/>
</dbReference>
<evidence type="ECO:0000256" key="6">
    <source>
        <dbReference type="ARBA" id="ARBA00022741"/>
    </source>
</evidence>
<keyword evidence="8 10" id="KW-0460">Magnesium</keyword>
<evidence type="ECO:0000313" key="15">
    <source>
        <dbReference type="Proteomes" id="UP000182409"/>
    </source>
</evidence>
<dbReference type="Proteomes" id="UP000182409">
    <property type="component" value="Unassembled WGS sequence"/>
</dbReference>
<evidence type="ECO:0000256" key="1">
    <source>
        <dbReference type="ARBA" id="ARBA00001946"/>
    </source>
</evidence>
<dbReference type="GO" id="GO:0052381">
    <property type="term" value="F:tRNA dimethylallyltransferase activity"/>
    <property type="evidence" value="ECO:0007669"/>
    <property type="project" value="UniProtKB-UniRule"/>
</dbReference>
<evidence type="ECO:0000256" key="13">
    <source>
        <dbReference type="RuleBase" id="RU003785"/>
    </source>
</evidence>
<feature type="site" description="Interaction with substrate tRNA" evidence="10">
    <location>
        <position position="107"/>
    </location>
</feature>
<protein>
    <recommendedName>
        <fullName evidence="10">tRNA dimethylallyltransferase</fullName>
        <ecNumber evidence="10">2.5.1.75</ecNumber>
    </recommendedName>
    <alternativeName>
        <fullName evidence="10">Dimethylallyl diphosphate:tRNA dimethylallyltransferase</fullName>
        <shortName evidence="10">DMAPP:tRNA dimethylallyltransferase</shortName>
        <shortName evidence="10">DMATase</shortName>
    </alternativeName>
    <alternativeName>
        <fullName evidence="10">Isopentenyl-diphosphate:tRNA isopentenyltransferase</fullName>
        <shortName evidence="10">IPP transferase</shortName>
        <shortName evidence="10">IPPT</shortName>
        <shortName evidence="10">IPTase</shortName>
    </alternativeName>
</protein>
<dbReference type="EC" id="2.5.1.75" evidence="10"/>
<keyword evidence="5 10" id="KW-0819">tRNA processing</keyword>
<comment type="caution">
    <text evidence="10">Lacks conserved residue(s) required for the propagation of feature annotation.</text>
</comment>
<evidence type="ECO:0000256" key="8">
    <source>
        <dbReference type="ARBA" id="ARBA00022842"/>
    </source>
</evidence>
<keyword evidence="6 10" id="KW-0547">Nucleotide-binding</keyword>
<dbReference type="PANTHER" id="PTHR11088:SF60">
    <property type="entry name" value="TRNA DIMETHYLALLYLTRANSFERASE"/>
    <property type="match status" value="1"/>
</dbReference>
<evidence type="ECO:0000256" key="12">
    <source>
        <dbReference type="RuleBase" id="RU003784"/>
    </source>
</evidence>
<comment type="subunit">
    <text evidence="10">Monomer.</text>
</comment>
<dbReference type="NCBIfam" id="TIGR00174">
    <property type="entry name" value="miaA"/>
    <property type="match status" value="1"/>
</dbReference>
<feature type="binding site" evidence="10">
    <location>
        <begin position="18"/>
        <end position="23"/>
    </location>
    <ligand>
        <name>substrate</name>
    </ligand>
</feature>
<dbReference type="Pfam" id="PF01715">
    <property type="entry name" value="IPPT"/>
    <property type="match status" value="1"/>
</dbReference>
<dbReference type="HAMAP" id="MF_00185">
    <property type="entry name" value="IPP_trans"/>
    <property type="match status" value="1"/>
</dbReference>
<evidence type="ECO:0000256" key="3">
    <source>
        <dbReference type="ARBA" id="ARBA00005842"/>
    </source>
</evidence>
<evidence type="ECO:0000256" key="11">
    <source>
        <dbReference type="RuleBase" id="RU003783"/>
    </source>
</evidence>
<dbReference type="AlphaFoldDB" id="A0A1H4P509"/>
<dbReference type="Gene3D" id="1.10.20.140">
    <property type="match status" value="1"/>
</dbReference>
<evidence type="ECO:0000256" key="7">
    <source>
        <dbReference type="ARBA" id="ARBA00022840"/>
    </source>
</evidence>
<feature type="site" description="Interaction with substrate tRNA" evidence="10">
    <location>
        <position position="129"/>
    </location>
</feature>
<dbReference type="GO" id="GO:0006400">
    <property type="term" value="P:tRNA modification"/>
    <property type="evidence" value="ECO:0007669"/>
    <property type="project" value="TreeGrafter"/>
</dbReference>
<dbReference type="InterPro" id="IPR039657">
    <property type="entry name" value="Dimethylallyltransferase"/>
</dbReference>
<name>A0A1H4P509_9BACT</name>
<keyword evidence="7 10" id="KW-0067">ATP-binding</keyword>
<dbReference type="Gene3D" id="3.40.50.300">
    <property type="entry name" value="P-loop containing nucleotide triphosphate hydrolases"/>
    <property type="match status" value="1"/>
</dbReference>
<evidence type="ECO:0000256" key="9">
    <source>
        <dbReference type="ARBA" id="ARBA00049563"/>
    </source>
</evidence>
<evidence type="ECO:0000256" key="4">
    <source>
        <dbReference type="ARBA" id="ARBA00022679"/>
    </source>
</evidence>
<comment type="function">
    <text evidence="2 10 12">Catalyzes the transfer of a dimethylallyl group onto the adenine at position 37 in tRNAs that read codons beginning with uridine, leading to the formation of N6-(dimethylallyl)adenosine (i(6)A).</text>
</comment>
<accession>A0A1H4P509</accession>
<dbReference type="PANTHER" id="PTHR11088">
    <property type="entry name" value="TRNA DIMETHYLALLYLTRANSFERASE"/>
    <property type="match status" value="1"/>
</dbReference>
<feature type="binding site" evidence="10">
    <location>
        <begin position="16"/>
        <end position="23"/>
    </location>
    <ligand>
        <name>ATP</name>
        <dbReference type="ChEBI" id="CHEBI:30616"/>
    </ligand>
</feature>
<gene>
    <name evidence="10" type="primary">miaA</name>
    <name evidence="14" type="ORF">SAMN05443244_2452</name>
</gene>
<comment type="similarity">
    <text evidence="3 10 13">Belongs to the IPP transferase family.</text>
</comment>
<feature type="region of interest" description="Interaction with substrate tRNA" evidence="10">
    <location>
        <begin position="41"/>
        <end position="44"/>
    </location>
</feature>
<reference evidence="14 15" key="1">
    <citation type="submission" date="2016-10" db="EMBL/GenBank/DDBJ databases">
        <authorList>
            <person name="de Groot N.N."/>
        </authorList>
    </citation>
    <scope>NUCLEOTIDE SEQUENCE [LARGE SCALE GENOMIC DNA]</scope>
    <source>
        <strain evidence="14 15">AB35.6</strain>
    </source>
</reference>
<comment type="cofactor">
    <cofactor evidence="1 10">
        <name>Mg(2+)</name>
        <dbReference type="ChEBI" id="CHEBI:18420"/>
    </cofactor>
</comment>
<sequence length="312" mass="34079">MADLVTVEPLLVVLVGPTGSGKTALSLALAERLGGEVVSCDSVAVYREMELGTAKPSREERTRVPHHLIDVAWPSEEYTAGDYGRAAREAVAGIAVRGHVPIVAGGTGLYLRALLDGLSPVPQRDEALRDRLRAAADRRGPALLHRVLRRLDPANAAKIHANDLPKLIRAIEVSVMEGRPMSEAWSDRRPQPLTGFRVVQLGLMPDRAALYERINARCAAMYADGLVQETRALVAKYGSTRALGALGYAEAQAVLRGEMTEPEAVERAQIGHRNYSKRQGTWFRRDPRIQWIEGFGGEVLEEALHMIEATNG</sequence>
<evidence type="ECO:0000256" key="10">
    <source>
        <dbReference type="HAMAP-Rule" id="MF_00185"/>
    </source>
</evidence>
<comment type="catalytic activity">
    <reaction evidence="9 10 11">
        <text>adenosine(37) in tRNA + dimethylallyl diphosphate = N(6)-dimethylallyladenosine(37) in tRNA + diphosphate</text>
        <dbReference type="Rhea" id="RHEA:26482"/>
        <dbReference type="Rhea" id="RHEA-COMP:10162"/>
        <dbReference type="Rhea" id="RHEA-COMP:10375"/>
        <dbReference type="ChEBI" id="CHEBI:33019"/>
        <dbReference type="ChEBI" id="CHEBI:57623"/>
        <dbReference type="ChEBI" id="CHEBI:74411"/>
        <dbReference type="ChEBI" id="CHEBI:74415"/>
        <dbReference type="EC" id="2.5.1.75"/>
    </reaction>
</comment>
<organism evidence="14 15">
    <name type="scientific">Terriglobus roseus</name>
    <dbReference type="NCBI Taxonomy" id="392734"/>
    <lineage>
        <taxon>Bacteria</taxon>
        <taxon>Pseudomonadati</taxon>
        <taxon>Acidobacteriota</taxon>
        <taxon>Terriglobia</taxon>
        <taxon>Terriglobales</taxon>
        <taxon>Acidobacteriaceae</taxon>
        <taxon>Terriglobus</taxon>
    </lineage>
</organism>
<evidence type="ECO:0000256" key="2">
    <source>
        <dbReference type="ARBA" id="ARBA00003213"/>
    </source>
</evidence>
<evidence type="ECO:0000313" key="14">
    <source>
        <dbReference type="EMBL" id="SEC02414.1"/>
    </source>
</evidence>
<dbReference type="GO" id="GO:0005524">
    <property type="term" value="F:ATP binding"/>
    <property type="evidence" value="ECO:0007669"/>
    <property type="project" value="UniProtKB-UniRule"/>
</dbReference>
<keyword evidence="4 10" id="KW-0808">Transferase</keyword>
<dbReference type="InterPro" id="IPR027417">
    <property type="entry name" value="P-loop_NTPase"/>
</dbReference>
<proteinExistence type="inferred from homology"/>
<dbReference type="EMBL" id="FNSD01000001">
    <property type="protein sequence ID" value="SEC02414.1"/>
    <property type="molecule type" value="Genomic_DNA"/>
</dbReference>
<dbReference type="InterPro" id="IPR018022">
    <property type="entry name" value="IPT"/>
</dbReference>